<evidence type="ECO:0000256" key="4">
    <source>
        <dbReference type="RuleBase" id="RU365069"/>
    </source>
</evidence>
<feature type="region of interest" description="Disordered" evidence="5">
    <location>
        <begin position="485"/>
        <end position="515"/>
    </location>
</feature>
<dbReference type="GO" id="GO:0015031">
    <property type="term" value="P:protein transport"/>
    <property type="evidence" value="ECO:0007669"/>
    <property type="project" value="UniProtKB-KW"/>
</dbReference>
<reference evidence="7 8" key="1">
    <citation type="journal article" date="2018" name="Nat. Ecol. Evol.">
        <title>Pezizomycetes genomes reveal the molecular basis of ectomycorrhizal truffle lifestyle.</title>
        <authorList>
            <person name="Murat C."/>
            <person name="Payen T."/>
            <person name="Noel B."/>
            <person name="Kuo A."/>
            <person name="Morin E."/>
            <person name="Chen J."/>
            <person name="Kohler A."/>
            <person name="Krizsan K."/>
            <person name="Balestrini R."/>
            <person name="Da Silva C."/>
            <person name="Montanini B."/>
            <person name="Hainaut M."/>
            <person name="Levati E."/>
            <person name="Barry K.W."/>
            <person name="Belfiori B."/>
            <person name="Cichocki N."/>
            <person name="Clum A."/>
            <person name="Dockter R.B."/>
            <person name="Fauchery L."/>
            <person name="Guy J."/>
            <person name="Iotti M."/>
            <person name="Le Tacon F."/>
            <person name="Lindquist E.A."/>
            <person name="Lipzen A."/>
            <person name="Malagnac F."/>
            <person name="Mello A."/>
            <person name="Molinier V."/>
            <person name="Miyauchi S."/>
            <person name="Poulain J."/>
            <person name="Riccioni C."/>
            <person name="Rubini A."/>
            <person name="Sitrit Y."/>
            <person name="Splivallo R."/>
            <person name="Traeger S."/>
            <person name="Wang M."/>
            <person name="Zifcakova L."/>
            <person name="Wipf D."/>
            <person name="Zambonelli A."/>
            <person name="Paolocci F."/>
            <person name="Nowrousian M."/>
            <person name="Ottonello S."/>
            <person name="Baldrian P."/>
            <person name="Spatafora J.W."/>
            <person name="Henrissat B."/>
            <person name="Nagy L.G."/>
            <person name="Aury J.M."/>
            <person name="Wincker P."/>
            <person name="Grigoriev I.V."/>
            <person name="Bonfante P."/>
            <person name="Martin F.M."/>
        </authorList>
    </citation>
    <scope>NUCLEOTIDE SEQUENCE [LARGE SCALE GENOMIC DNA]</scope>
    <source>
        <strain evidence="7 8">RN42</strain>
    </source>
</reference>
<name>A0A3N4IKL0_ASCIM</name>
<evidence type="ECO:0000313" key="7">
    <source>
        <dbReference type="EMBL" id="RPA85957.1"/>
    </source>
</evidence>
<dbReference type="PANTHER" id="PTHR13043:SF1">
    <property type="entry name" value="EXOCYST COMPLEX COMPONENT 2"/>
    <property type="match status" value="1"/>
</dbReference>
<evidence type="ECO:0000313" key="8">
    <source>
        <dbReference type="Proteomes" id="UP000275078"/>
    </source>
</evidence>
<dbReference type="STRING" id="1160509.A0A3N4IKL0"/>
<keyword evidence="3 4" id="KW-0268">Exocytosis</keyword>
<organism evidence="7 8">
    <name type="scientific">Ascobolus immersus RN42</name>
    <dbReference type="NCBI Taxonomy" id="1160509"/>
    <lineage>
        <taxon>Eukaryota</taxon>
        <taxon>Fungi</taxon>
        <taxon>Dikarya</taxon>
        <taxon>Ascomycota</taxon>
        <taxon>Pezizomycotina</taxon>
        <taxon>Pezizomycetes</taxon>
        <taxon>Pezizales</taxon>
        <taxon>Ascobolaceae</taxon>
        <taxon>Ascobolus</taxon>
    </lineage>
</organism>
<evidence type="ECO:0000259" key="6">
    <source>
        <dbReference type="Pfam" id="PF15469"/>
    </source>
</evidence>
<keyword evidence="2 4" id="KW-0813">Transport</keyword>
<evidence type="ECO:0000256" key="3">
    <source>
        <dbReference type="ARBA" id="ARBA00022483"/>
    </source>
</evidence>
<proteinExistence type="inferred from homology"/>
<keyword evidence="4" id="KW-0653">Protein transport</keyword>
<dbReference type="InterPro" id="IPR029175">
    <property type="entry name" value="EXOC2/Sec5"/>
</dbReference>
<dbReference type="Pfam" id="PF15469">
    <property type="entry name" value="Sec5"/>
    <property type="match status" value="1"/>
</dbReference>
<dbReference type="GO" id="GO:0006893">
    <property type="term" value="P:Golgi to plasma membrane transport"/>
    <property type="evidence" value="ECO:0007669"/>
    <property type="project" value="UniProtKB-UniRule"/>
</dbReference>
<protein>
    <recommendedName>
        <fullName evidence="4">Exocyst complex component SEC5</fullName>
    </recommendedName>
</protein>
<dbReference type="AlphaFoldDB" id="A0A3N4IKL0"/>
<keyword evidence="8" id="KW-1185">Reference proteome</keyword>
<accession>A0A3N4IKL0</accession>
<dbReference type="InterPro" id="IPR039481">
    <property type="entry name" value="EXOC2/Sec5_N_dom"/>
</dbReference>
<feature type="domain" description="Exocyst complex component EXOC2/Sec5 N-terminal" evidence="6">
    <location>
        <begin position="68"/>
        <end position="931"/>
    </location>
</feature>
<dbReference type="EMBL" id="ML119651">
    <property type="protein sequence ID" value="RPA85957.1"/>
    <property type="molecule type" value="Genomic_DNA"/>
</dbReference>
<comment type="similarity">
    <text evidence="1 4">Belongs to the SEC5 family.</text>
</comment>
<evidence type="ECO:0000256" key="1">
    <source>
        <dbReference type="ARBA" id="ARBA00010578"/>
    </source>
</evidence>
<evidence type="ECO:0000256" key="5">
    <source>
        <dbReference type="SAM" id="MobiDB-lite"/>
    </source>
</evidence>
<evidence type="ECO:0000256" key="2">
    <source>
        <dbReference type="ARBA" id="ARBA00022448"/>
    </source>
</evidence>
<dbReference type="GO" id="GO:0000145">
    <property type="term" value="C:exocyst"/>
    <property type="evidence" value="ECO:0007669"/>
    <property type="project" value="UniProtKB-UniRule"/>
</dbReference>
<comment type="subunit">
    <text evidence="4">Component of the exocyst complex.</text>
</comment>
<comment type="function">
    <text evidence="4">Component of the exocyst complex involved in the docking of exocytic vesicles with fusion sites on the plasma membrane.</text>
</comment>
<dbReference type="Proteomes" id="UP000275078">
    <property type="component" value="Unassembled WGS sequence"/>
</dbReference>
<dbReference type="OrthoDB" id="26242at2759"/>
<sequence>MDPAIAKFYRIQDPFPMRWSDPIDEVQTTQRKGKRKTTTRFSVLQEEGLSSRIGSTAFETGVPQDEADPLGSGSTVIRTLKQKGINADENLLLRSRYLTSSKNFAPNIFLRDVHQDDTQESLLRGLDFLSRSIDQKSESLKVLVENNFDKFVAAKATIENVYKELKNRNLKKEEEWGVAPIRKPLNESSRKVQEIYGPILEDRGKEERYRALLVLLEKHRNILEIPSLLTESIKRRDYDAIVEEYQRARKWVEESRNLVPYDTVIPIESHIHQLIIAEKMWSQVEDTIENFKKDTWRKLVATKQDDNFMELIGILLELGVKDNPIWVWLLSRYDYLKNKITSSFERARIQIEVARRKAGNLPPPSEAVIAFYLKTPLRRIPTEKQPPLDTPAVVELWELQYELLNAILSPSNGIVAEIVSFWETAENFIQGKAQATLPVGIDDNSRKHHRLSSDGIRDLQKGGQELVTLLRDCMATFFHEPPVDDLSSQYSPLPPRTPNSGAATPATGQFPSSPMTLGIPKPKPGLAGEEYAFLPPNANSLGGVYYLTKIMTLLGNAGSTLGNLAIGQPGLERMKMVISGARERAVQAVCLCWHLDVQNCKLLEDWTRAGEQRDMTKMPENFLGIQSAVLGGMQKLVYLSEVKPLQDGEIIQPPSVKLLQHVRSQFVRSLYKALQGMVENSKRPLHRSDWAEESLDLASPVTHISATRLTAHTIDYTSPQIRLLLTLSNLSHLRSKIIPELLHLFEASFSVKLTEESKTITDALRQIDKQLFEEYTRPITTRLHSIVNAGIISSTWGATDKPTDASPYIYTSLLLLVTVHAQVSTSAPSLTTTIVSHLAEVLSRELRDTLAKIPKFNLGKLLQATLDTEFMAQTLGGYVTRECNDIQSAIYVGLDGKSDAAARQGLQAELGGLKSVLGELKGRSRSEFRCFRKKSAVTSGSSG</sequence>
<gene>
    <name evidence="7" type="ORF">BJ508DRAFT_234861</name>
</gene>
<dbReference type="GO" id="GO:0006887">
    <property type="term" value="P:exocytosis"/>
    <property type="evidence" value="ECO:0007669"/>
    <property type="project" value="UniProtKB-KW"/>
</dbReference>
<dbReference type="PANTHER" id="PTHR13043">
    <property type="entry name" value="EXOCYST COMPLEX COMPONENT SEC5"/>
    <property type="match status" value="1"/>
</dbReference>
<feature type="compositionally biased region" description="Polar residues" evidence="5">
    <location>
        <begin position="498"/>
        <end position="515"/>
    </location>
</feature>